<accession>A0ABU9U8H9</accession>
<evidence type="ECO:0000256" key="2">
    <source>
        <dbReference type="ARBA" id="ARBA00022723"/>
    </source>
</evidence>
<dbReference type="RefSeq" id="WP_420068423.1">
    <property type="nucleotide sequence ID" value="NZ_JBCHKQ010000001.1"/>
</dbReference>
<organism evidence="3 4">
    <name type="scientific">Rarispira pelagica</name>
    <dbReference type="NCBI Taxonomy" id="3141764"/>
    <lineage>
        <taxon>Bacteria</taxon>
        <taxon>Pseudomonadati</taxon>
        <taxon>Spirochaetota</taxon>
        <taxon>Spirochaetia</taxon>
        <taxon>Winmispirales</taxon>
        <taxon>Winmispiraceae</taxon>
        <taxon>Rarispira</taxon>
    </lineage>
</organism>
<gene>
    <name evidence="3" type="ORF">WKV44_00260</name>
</gene>
<dbReference type="InterPro" id="IPR002678">
    <property type="entry name" value="DUF34/NIF3"/>
</dbReference>
<dbReference type="PANTHER" id="PTHR13799:SF14">
    <property type="entry name" value="GTP CYCLOHYDROLASE 1 TYPE 2 HOMOLOG"/>
    <property type="match status" value="1"/>
</dbReference>
<dbReference type="PANTHER" id="PTHR13799">
    <property type="entry name" value="NGG1 INTERACTING FACTOR 3"/>
    <property type="match status" value="1"/>
</dbReference>
<dbReference type="Gene3D" id="3.40.1390.30">
    <property type="entry name" value="NIF3 (NGG1p interacting factor 3)-like"/>
    <property type="match status" value="2"/>
</dbReference>
<dbReference type="Proteomes" id="UP001466331">
    <property type="component" value="Unassembled WGS sequence"/>
</dbReference>
<dbReference type="Pfam" id="PF01784">
    <property type="entry name" value="DUF34_NIF3"/>
    <property type="match status" value="1"/>
</dbReference>
<name>A0ABU9U8H9_9SPIR</name>
<comment type="caution">
    <text evidence="3">The sequence shown here is derived from an EMBL/GenBank/DDBJ whole genome shotgun (WGS) entry which is preliminary data.</text>
</comment>
<protein>
    <submittedName>
        <fullName evidence="3">Nif3-like dinuclear metal center hexameric protein</fullName>
    </submittedName>
</protein>
<reference evidence="3 4" key="1">
    <citation type="submission" date="2024-03" db="EMBL/GenBank/DDBJ databases">
        <title>Ignisphaera cupida sp. nov., a hyperthermophilic hydrolytic archaeon from a hot spring of Kamchatka, and proposal of Ignisphaeraceae fam. nov.</title>
        <authorList>
            <person name="Podosokorskaya O.A."/>
            <person name="Elcheninov A.G."/>
            <person name="Maltseva A.I."/>
            <person name="Zayulina K.S."/>
            <person name="Novikov A."/>
            <person name="Merkel A.Y."/>
        </authorList>
    </citation>
    <scope>NUCLEOTIDE SEQUENCE [LARGE SCALE GENOMIC DNA]</scope>
    <source>
        <strain evidence="3 4">38H-sp</strain>
    </source>
</reference>
<evidence type="ECO:0000313" key="3">
    <source>
        <dbReference type="EMBL" id="MEM5946969.1"/>
    </source>
</evidence>
<dbReference type="InterPro" id="IPR036069">
    <property type="entry name" value="DUF34/NIF3_sf"/>
</dbReference>
<evidence type="ECO:0000313" key="4">
    <source>
        <dbReference type="Proteomes" id="UP001466331"/>
    </source>
</evidence>
<proteinExistence type="inferred from homology"/>
<keyword evidence="2" id="KW-0479">Metal-binding</keyword>
<dbReference type="EMBL" id="JBCHKQ010000001">
    <property type="protein sequence ID" value="MEM5946969.1"/>
    <property type="molecule type" value="Genomic_DNA"/>
</dbReference>
<evidence type="ECO:0000256" key="1">
    <source>
        <dbReference type="ARBA" id="ARBA00006964"/>
    </source>
</evidence>
<keyword evidence="4" id="KW-1185">Reference proteome</keyword>
<dbReference type="SUPFAM" id="SSF102705">
    <property type="entry name" value="NIF3 (NGG1p interacting factor 3)-like"/>
    <property type="match status" value="1"/>
</dbReference>
<sequence>MKLYELDAFFKKNLPIEGMRALDNSLNGLQVGDFEQDVKKIAYAVDASLTSFELAKEKGADLLFCHHGIFWGRQEAVVGTLYDRISFLTNNRLALYAVHLPLDMDLTLGNNAGIARAIGLKDIRPFDMLDSRYHVGVQGELAEEISLQELVAIFPGQGERYMLWPFGKKTVKKVAIISGGGGASLLEAAREGTDLFITGEILHQHYHMALEEKINVLAAGHYFTETFGVRAVMEHTEKELGIPGVFLEIPTGL</sequence>
<comment type="similarity">
    <text evidence="1">Belongs to the GTP cyclohydrolase I type 2/NIF3 family.</text>
</comment>
<dbReference type="NCBIfam" id="TIGR00486">
    <property type="entry name" value="YbgI_SA1388"/>
    <property type="match status" value="1"/>
</dbReference>